<keyword evidence="1" id="KW-0732">Signal</keyword>
<evidence type="ECO:0000256" key="1">
    <source>
        <dbReference type="SAM" id="SignalP"/>
    </source>
</evidence>
<reference evidence="2" key="1">
    <citation type="submission" date="2021-12" db="EMBL/GenBank/DDBJ databases">
        <authorList>
            <person name="Rodrigo-Torres L."/>
            <person name="Arahal R. D."/>
            <person name="Lucena T."/>
        </authorList>
    </citation>
    <scope>NUCLEOTIDE SEQUENCE</scope>
    <source>
        <strain evidence="2">CECT 8419</strain>
    </source>
</reference>
<protein>
    <recommendedName>
        <fullName evidence="4">Peptidase M48 domain-containing protein</fullName>
    </recommendedName>
</protein>
<gene>
    <name evidence="2" type="ORF">LEM8419_00419</name>
</gene>
<dbReference type="InterPro" id="IPR011990">
    <property type="entry name" value="TPR-like_helical_dom_sf"/>
</dbReference>
<dbReference type="Proteomes" id="UP000837803">
    <property type="component" value="Unassembled WGS sequence"/>
</dbReference>
<dbReference type="Gene3D" id="1.25.40.10">
    <property type="entry name" value="Tetratricopeptide repeat domain"/>
    <property type="match status" value="1"/>
</dbReference>
<keyword evidence="3" id="KW-1185">Reference proteome</keyword>
<feature type="chain" id="PRO_5047518812" description="Peptidase M48 domain-containing protein" evidence="1">
    <location>
        <begin position="20"/>
        <end position="521"/>
    </location>
</feature>
<evidence type="ECO:0000313" key="2">
    <source>
        <dbReference type="EMBL" id="CAH0999123.1"/>
    </source>
</evidence>
<organism evidence="2 3">
    <name type="scientific">Neolewinella maritima</name>
    <dbReference type="NCBI Taxonomy" id="1383882"/>
    <lineage>
        <taxon>Bacteria</taxon>
        <taxon>Pseudomonadati</taxon>
        <taxon>Bacteroidota</taxon>
        <taxon>Saprospiria</taxon>
        <taxon>Saprospirales</taxon>
        <taxon>Lewinellaceae</taxon>
        <taxon>Neolewinella</taxon>
    </lineage>
</organism>
<proteinExistence type="predicted"/>
<comment type="caution">
    <text evidence="2">The sequence shown here is derived from an EMBL/GenBank/DDBJ whole genome shotgun (WGS) entry which is preliminary data.</text>
</comment>
<evidence type="ECO:0000313" key="3">
    <source>
        <dbReference type="Proteomes" id="UP000837803"/>
    </source>
</evidence>
<dbReference type="EMBL" id="CAKLPZ010000001">
    <property type="protein sequence ID" value="CAH0999123.1"/>
    <property type="molecule type" value="Genomic_DNA"/>
</dbReference>
<name>A0ABN8F3P4_9BACT</name>
<evidence type="ECO:0008006" key="4">
    <source>
        <dbReference type="Google" id="ProtNLM"/>
    </source>
</evidence>
<accession>A0ABN8F3P4</accession>
<dbReference type="SUPFAM" id="SSF48452">
    <property type="entry name" value="TPR-like"/>
    <property type="match status" value="1"/>
</dbReference>
<dbReference type="RefSeq" id="WP_238749320.1">
    <property type="nucleotide sequence ID" value="NZ_CAKLPZ010000001.1"/>
</dbReference>
<feature type="signal peptide" evidence="1">
    <location>
        <begin position="1"/>
        <end position="19"/>
    </location>
</feature>
<sequence>MYHLLYPILLLCLAAPLRATDTSKQAVAQAVFDRLVAARGDGRMAPPTLEFVQRKRSAARCEGSTVLLEEAAYDICTSLGQDAEAALAGILAHELVHYYQGHTRRGVAAALVRSPDGEAEQYSSSLLLYNEAEADYLGGFLAHLAGFPTVNVMPRVLDSIYRIYDLPTELSGYPTLSERKRVAEQTFLRLNELVSVFDMGNALTALERYAEAAAYYDFLLTDFQSREVYNNTGVLYLMAALPLFQPGTLRYDYPILLDLRSRLRTQSRSTTVDTETRDFYLREAIGHFQRAMLLDADYAPALVNLASAQALLGQSLLENDPNEEVRAVADDKLLEAGIHAREAARLARRLGEQRTVADALTVLGILTVLNGDTTAVVPAGQATVDRSPTEESFTMTEQLAGLSIVDIAGELPPDLPETVVASGGQRMTVTNFGDFAPYVTILRHTDATGQGQLLICRAEPGYTGRTAMEIGRDDTRVDVLREYGPPGYTLATVGGELLVYPKSQLVFSLRDGRVTSWWLYQ</sequence>